<organism evidence="1 2">
    <name type="scientific">Actinomyces slackii</name>
    <dbReference type="NCBI Taxonomy" id="52774"/>
    <lineage>
        <taxon>Bacteria</taxon>
        <taxon>Bacillati</taxon>
        <taxon>Actinomycetota</taxon>
        <taxon>Actinomycetes</taxon>
        <taxon>Actinomycetales</taxon>
        <taxon>Actinomycetaceae</taxon>
        <taxon>Actinomyces</taxon>
    </lineage>
</organism>
<dbReference type="AlphaFoldDB" id="A0A448KBR3"/>
<proteinExistence type="predicted"/>
<dbReference type="EMBL" id="LR134363">
    <property type="protein sequence ID" value="VEG74330.1"/>
    <property type="molecule type" value="Genomic_DNA"/>
</dbReference>
<dbReference type="STRING" id="1278298.GCA_000428685_02410"/>
<sequence length="128" mass="14077">MSVQEAEELCVSGMEEAPPLTVAQAQKLSGKDVYVCGIEFDEAGRVSSISVTARSVPDPTVEADPTGDRWGYEEFLAHAVDGDMPSACWEHKDGTSSRVAIIDDGQIWWIRVLACDHNREPPPTFPWE</sequence>
<evidence type="ECO:0000313" key="2">
    <source>
        <dbReference type="Proteomes" id="UP000276899"/>
    </source>
</evidence>
<gene>
    <name evidence="1" type="ORF">NCTC11923_00964</name>
</gene>
<name>A0A448KBR3_9ACTO</name>
<evidence type="ECO:0000313" key="1">
    <source>
        <dbReference type="EMBL" id="VEG74330.1"/>
    </source>
</evidence>
<keyword evidence="2" id="KW-1185">Reference proteome</keyword>
<accession>A0A448KBR3</accession>
<dbReference type="Proteomes" id="UP000276899">
    <property type="component" value="Chromosome"/>
</dbReference>
<dbReference type="KEGG" id="asla:NCTC11923_00964"/>
<reference evidence="1 2" key="1">
    <citation type="submission" date="2018-12" db="EMBL/GenBank/DDBJ databases">
        <authorList>
            <consortium name="Pathogen Informatics"/>
        </authorList>
    </citation>
    <scope>NUCLEOTIDE SEQUENCE [LARGE SCALE GENOMIC DNA]</scope>
    <source>
        <strain evidence="1 2">NCTC11923</strain>
    </source>
</reference>
<dbReference type="RefSeq" id="WP_126412172.1">
    <property type="nucleotide sequence ID" value="NZ_CBCRWE010000043.1"/>
</dbReference>
<protein>
    <submittedName>
        <fullName evidence="1">Uncharacterized protein</fullName>
    </submittedName>
</protein>